<keyword evidence="2" id="KW-1185">Reference proteome</keyword>
<comment type="caution">
    <text evidence="1">The sequence shown here is derived from an EMBL/GenBank/DDBJ whole genome shotgun (WGS) entry which is preliminary data.</text>
</comment>
<name>A0AAV1S7W3_9ROSI</name>
<accession>A0AAV1S7W3</accession>
<reference evidence="1 2" key="1">
    <citation type="submission" date="2024-01" db="EMBL/GenBank/DDBJ databases">
        <authorList>
            <person name="Waweru B."/>
        </authorList>
    </citation>
    <scope>NUCLEOTIDE SEQUENCE [LARGE SCALE GENOMIC DNA]</scope>
</reference>
<protein>
    <submittedName>
        <fullName evidence="1">Uncharacterized protein</fullName>
    </submittedName>
</protein>
<organism evidence="1 2">
    <name type="scientific">Dovyalis caffra</name>
    <dbReference type="NCBI Taxonomy" id="77055"/>
    <lineage>
        <taxon>Eukaryota</taxon>
        <taxon>Viridiplantae</taxon>
        <taxon>Streptophyta</taxon>
        <taxon>Embryophyta</taxon>
        <taxon>Tracheophyta</taxon>
        <taxon>Spermatophyta</taxon>
        <taxon>Magnoliopsida</taxon>
        <taxon>eudicotyledons</taxon>
        <taxon>Gunneridae</taxon>
        <taxon>Pentapetalae</taxon>
        <taxon>rosids</taxon>
        <taxon>fabids</taxon>
        <taxon>Malpighiales</taxon>
        <taxon>Salicaceae</taxon>
        <taxon>Flacourtieae</taxon>
        <taxon>Dovyalis</taxon>
    </lineage>
</organism>
<proteinExistence type="predicted"/>
<dbReference type="Proteomes" id="UP001314170">
    <property type="component" value="Unassembled WGS sequence"/>
</dbReference>
<evidence type="ECO:0000313" key="1">
    <source>
        <dbReference type="EMBL" id="CAK7346580.1"/>
    </source>
</evidence>
<sequence length="72" mass="7740">MEEEGNPGLAGAGGLIRDALGRFIMGFAAGSAAIVVSNHEAGSYSMLVKQIKKLTDWNWTNASRLYREAKLV</sequence>
<dbReference type="EMBL" id="CAWUPB010001173">
    <property type="protein sequence ID" value="CAK7346580.1"/>
    <property type="molecule type" value="Genomic_DNA"/>
</dbReference>
<dbReference type="AlphaFoldDB" id="A0AAV1S7W3"/>
<gene>
    <name evidence="1" type="ORF">DCAF_LOCUS19257</name>
</gene>
<evidence type="ECO:0000313" key="2">
    <source>
        <dbReference type="Proteomes" id="UP001314170"/>
    </source>
</evidence>